<evidence type="ECO:0000313" key="2">
    <source>
        <dbReference type="Proteomes" id="UP000012249"/>
    </source>
</evidence>
<reference evidence="1 2" key="1">
    <citation type="submission" date="2013-02" db="EMBL/GenBank/DDBJ databases">
        <authorList>
            <person name="Harkins D.M."/>
            <person name="Durkin A.S."/>
            <person name="Brinkac L.M."/>
            <person name="Haft D.H."/>
            <person name="Selengut J.D."/>
            <person name="Sanka R."/>
            <person name="DePew J."/>
            <person name="Purushe J."/>
            <person name="Haake D.A."/>
            <person name="Matsunaga J."/>
            <person name="Vinetz J.M."/>
            <person name="Sutton G.G."/>
            <person name="Nierman W.C."/>
            <person name="Fouts D.E."/>
        </authorList>
    </citation>
    <scope>NUCLEOTIDE SEQUENCE [LARGE SCALE GENOMIC DNA]</scope>
    <source>
        <strain evidence="1 2">Ecochallenge</strain>
    </source>
</reference>
<dbReference type="InterPro" id="IPR043129">
    <property type="entry name" value="ATPase_NBD"/>
</dbReference>
<dbReference type="AlphaFoldDB" id="N1UB58"/>
<dbReference type="GO" id="GO:0051301">
    <property type="term" value="P:cell division"/>
    <property type="evidence" value="ECO:0007669"/>
    <property type="project" value="UniProtKB-KW"/>
</dbReference>
<dbReference type="SUPFAM" id="SSF53067">
    <property type="entry name" value="Actin-like ATPase domain"/>
    <property type="match status" value="1"/>
</dbReference>
<gene>
    <name evidence="1" type="ORF">LEP1GSC043_0638</name>
</gene>
<accession>N1UB58</accession>
<dbReference type="InterPro" id="IPR050696">
    <property type="entry name" value="FtsA/MreB"/>
</dbReference>
<keyword evidence="1" id="KW-0131">Cell cycle</keyword>
<keyword evidence="1" id="KW-0132">Cell division</keyword>
<sequence>MILTGGGSLLEGIDTLAEDVFRLTVSRARPGGISGLAEKASSPEFSTVIGMIKYADRMTDMDQKSVDRSEGWSKKIRRWIEDNL</sequence>
<dbReference type="Proteomes" id="UP000012249">
    <property type="component" value="Unassembled WGS sequence"/>
</dbReference>
<dbReference type="PANTHER" id="PTHR32432:SF4">
    <property type="entry name" value="CELL DIVISION PROTEIN FTSA"/>
    <property type="match status" value="1"/>
</dbReference>
<name>N1UB58_9LEPT</name>
<protein>
    <submittedName>
        <fullName evidence="1">Cell division protein FtsA domain protein</fullName>
    </submittedName>
</protein>
<dbReference type="GO" id="GO:0032153">
    <property type="term" value="C:cell division site"/>
    <property type="evidence" value="ECO:0007669"/>
    <property type="project" value="TreeGrafter"/>
</dbReference>
<organism evidence="1 2">
    <name type="scientific">Leptospira weilii str. Ecochallenge</name>
    <dbReference type="NCBI Taxonomy" id="1049986"/>
    <lineage>
        <taxon>Bacteria</taxon>
        <taxon>Pseudomonadati</taxon>
        <taxon>Spirochaetota</taxon>
        <taxon>Spirochaetia</taxon>
        <taxon>Leptospirales</taxon>
        <taxon>Leptospiraceae</taxon>
        <taxon>Leptospira</taxon>
    </lineage>
</organism>
<dbReference type="EMBL" id="AHMI02000243">
    <property type="protein sequence ID" value="EMY13305.1"/>
    <property type="molecule type" value="Genomic_DNA"/>
</dbReference>
<dbReference type="GO" id="GO:0009898">
    <property type="term" value="C:cytoplasmic side of plasma membrane"/>
    <property type="evidence" value="ECO:0007669"/>
    <property type="project" value="TreeGrafter"/>
</dbReference>
<proteinExistence type="predicted"/>
<dbReference type="Gene3D" id="3.30.420.40">
    <property type="match status" value="1"/>
</dbReference>
<comment type="caution">
    <text evidence="1">The sequence shown here is derived from an EMBL/GenBank/DDBJ whole genome shotgun (WGS) entry which is preliminary data.</text>
</comment>
<evidence type="ECO:0000313" key="1">
    <source>
        <dbReference type="EMBL" id="EMY13305.1"/>
    </source>
</evidence>
<dbReference type="PANTHER" id="PTHR32432">
    <property type="entry name" value="CELL DIVISION PROTEIN FTSA-RELATED"/>
    <property type="match status" value="1"/>
</dbReference>